<proteinExistence type="predicted"/>
<evidence type="ECO:0000313" key="1">
    <source>
        <dbReference type="EMBL" id="CAD6538020.1"/>
    </source>
</evidence>
<dbReference type="RefSeq" id="WP_201643292.1">
    <property type="nucleotide sequence ID" value="NZ_CAJHCP010000006.1"/>
</dbReference>
<name>A0ABM8NQD0_9BURK</name>
<reference evidence="1 2" key="1">
    <citation type="submission" date="2020-10" db="EMBL/GenBank/DDBJ databases">
        <authorList>
            <person name="Peeters C."/>
        </authorList>
    </citation>
    <scope>NUCLEOTIDE SEQUENCE [LARGE SCALE GENOMIC DNA]</scope>
    <source>
        <strain evidence="1 2">LMG 28140</strain>
    </source>
</reference>
<protein>
    <submittedName>
        <fullName evidence="1">Uncharacterized protein</fullName>
    </submittedName>
</protein>
<dbReference type="EMBL" id="CAJHCP010000006">
    <property type="protein sequence ID" value="CAD6538020.1"/>
    <property type="molecule type" value="Genomic_DNA"/>
</dbReference>
<comment type="caution">
    <text evidence="1">The sequence shown here is derived from an EMBL/GenBank/DDBJ whole genome shotgun (WGS) entry which is preliminary data.</text>
</comment>
<keyword evidence="2" id="KW-1185">Reference proteome</keyword>
<sequence length="398" mass="44677">MIAWVGRTNSDASIIATEIEKSVETLFYLIEIGGRDGSRPRKSESICKSLLAFVANPRITDAIVQVAPQTAERLVLSYVKNPIDRRFAEPLLKLLVRSAINAEKTLAIEEAQHRSLGIRPSLTSGIFGNFAFLSSPVKPLEVIGNLHMRGVLFLTYSSAIREAVISSLVHSRAAEPKGPLHTALTTWGDRARTAIEYNLIALLADKEKMNDATELIGRGFVMVLSGIRENYQTSNFLVIQKNIEAVSIQLWGGIFRYFRFLDGIPLNELSMLTAIRPLQYIMRPGPTRFDPIIVNIFDARLKSELGKIKNGSTKDIWLLRMSLFMMLGDSIESDVAEPPFSTLLEWLMRNFHDLWIKEPALAKSALPPHAKYDPEERTMFIDLWNSNGDAMEFKTLPS</sequence>
<gene>
    <name evidence="1" type="ORF">LMG28140_03248</name>
</gene>
<accession>A0ABM8NQD0</accession>
<evidence type="ECO:0000313" key="2">
    <source>
        <dbReference type="Proteomes" id="UP000598032"/>
    </source>
</evidence>
<organism evidence="1 2">
    <name type="scientific">Paraburkholderia metrosideri</name>
    <dbReference type="NCBI Taxonomy" id="580937"/>
    <lineage>
        <taxon>Bacteria</taxon>
        <taxon>Pseudomonadati</taxon>
        <taxon>Pseudomonadota</taxon>
        <taxon>Betaproteobacteria</taxon>
        <taxon>Burkholderiales</taxon>
        <taxon>Burkholderiaceae</taxon>
        <taxon>Paraburkholderia</taxon>
    </lineage>
</organism>
<dbReference type="Proteomes" id="UP000598032">
    <property type="component" value="Unassembled WGS sequence"/>
</dbReference>